<reference evidence="1 2" key="1">
    <citation type="submission" date="2016-11" db="EMBL/GenBank/DDBJ databases">
        <title>Trade-off between light-utilization and light-protection in marine flavobacteria.</title>
        <authorList>
            <person name="Kumagai Y."/>
        </authorList>
    </citation>
    <scope>NUCLEOTIDE SEQUENCE [LARGE SCALE GENOMIC DNA]</scope>
    <source>
        <strain evidence="1 2">JCM 17109</strain>
    </source>
</reference>
<organism evidence="1 2">
    <name type="scientific">Nonlabens agnitus</name>
    <dbReference type="NCBI Taxonomy" id="870484"/>
    <lineage>
        <taxon>Bacteria</taxon>
        <taxon>Pseudomonadati</taxon>
        <taxon>Bacteroidota</taxon>
        <taxon>Flavobacteriia</taxon>
        <taxon>Flavobacteriales</taxon>
        <taxon>Flavobacteriaceae</taxon>
        <taxon>Nonlabens</taxon>
    </lineage>
</organism>
<evidence type="ECO:0000313" key="1">
    <source>
        <dbReference type="EMBL" id="PRP67319.1"/>
    </source>
</evidence>
<dbReference type="Proteomes" id="UP000239532">
    <property type="component" value="Unassembled WGS sequence"/>
</dbReference>
<evidence type="ECO:0000313" key="2">
    <source>
        <dbReference type="Proteomes" id="UP000239532"/>
    </source>
</evidence>
<name>A0A2S9WV34_9FLAO</name>
<comment type="caution">
    <text evidence="1">The sequence shown here is derived from an EMBL/GenBank/DDBJ whole genome shotgun (WGS) entry which is preliminary data.</text>
</comment>
<sequence length="192" mass="22311">MYIPVTQNGEPFYQEGFVVRFYKKDGTDWVANFQPGWSNLNEVYDFPEKNIVVVLSGGLGYVMNPEFSKPLLTFGLDITDVFQTENGSLICVDSTAVQILDNKSGEIWKSERISWDGFKDLLFQNEVLSGLSFDPTNPNRQWEKFSLNVTNRKLTGGSFREFLKLNGDLEMKNQLEIQERTIQNKPWWKFWK</sequence>
<accession>A0A2S9WV34</accession>
<proteinExistence type="predicted"/>
<dbReference type="EMBL" id="MQUC01000003">
    <property type="protein sequence ID" value="PRP67319.1"/>
    <property type="molecule type" value="Genomic_DNA"/>
</dbReference>
<gene>
    <name evidence="1" type="ORF">BST86_09535</name>
</gene>
<keyword evidence="2" id="KW-1185">Reference proteome</keyword>
<dbReference type="AlphaFoldDB" id="A0A2S9WV34"/>
<protein>
    <submittedName>
        <fullName evidence="1">Uncharacterized protein</fullName>
    </submittedName>
</protein>